<dbReference type="Pfam" id="PF13193">
    <property type="entry name" value="AMP-binding_C"/>
    <property type="match status" value="1"/>
</dbReference>
<dbReference type="PROSITE" id="PS00455">
    <property type="entry name" value="AMP_BINDING"/>
    <property type="match status" value="1"/>
</dbReference>
<dbReference type="InterPro" id="IPR000873">
    <property type="entry name" value="AMP-dep_synth/lig_dom"/>
</dbReference>
<dbReference type="InterPro" id="IPR010071">
    <property type="entry name" value="AA_adenyl_dom"/>
</dbReference>
<name>A0A191UTI7_9ACTN</name>
<protein>
    <submittedName>
        <fullName evidence="1">Uncharacterized protein</fullName>
    </submittedName>
</protein>
<dbReference type="PANTHER" id="PTHR45527:SF1">
    <property type="entry name" value="FATTY ACID SYNTHASE"/>
    <property type="match status" value="1"/>
</dbReference>
<dbReference type="InterPro" id="IPR025110">
    <property type="entry name" value="AMP-bd_C"/>
</dbReference>
<dbReference type="GO" id="GO:0044550">
    <property type="term" value="P:secondary metabolite biosynthetic process"/>
    <property type="evidence" value="ECO:0007669"/>
    <property type="project" value="TreeGrafter"/>
</dbReference>
<proteinExistence type="predicted"/>
<dbReference type="GO" id="GO:0031177">
    <property type="term" value="F:phosphopantetheine binding"/>
    <property type="evidence" value="ECO:0007669"/>
    <property type="project" value="TreeGrafter"/>
</dbReference>
<dbReference type="EMBL" id="CP015866">
    <property type="protein sequence ID" value="ANJ06013.1"/>
    <property type="molecule type" value="Genomic_DNA"/>
</dbReference>
<sequence>MTGAAHRLEHLVSERAARVPDAVAVVDATGSLTFSELERRANRVANTLLADGLRPGDRVCLLVPKSARAVAAVLGVLKAGGVCVPLDETGPAMRTAAVLRQCAPYRLIVAPECSAVARRLAGLTDPAWGRGVLRLGEEEGAPEHAPAPVPAGDETAYILFTSGSTGLPKGVVLTHGNVAHFVAWANARFGMSPGDRISCQLPLYFDGSLWDVFGSLTAGAELHLMSGRDNLLPSTVADFIAGARLQQWLTVPSVLTSMAGLDVVSHGDFPELRRIFWGGDVVALPVLRYWMTRLPHVRFTNMYGPTETTIVASCHTLPGIPAPDAGAVPIGTPVDGKQFEVLGADMRPVERGTVGDLYISGTGLTPAYWRAPALTDASFTEWPAGSGTRWYRTGDLARQDAAGEYHFHGRADRQIKSSGHRVELDEVAAALTGLPEVSDAAVIGVPAPEAEGNRICAAYVPAAGARVDVARLRTALAARLPQYMLPAHWRECGSLPTNANGKTDLPALRRMFTDDRRK</sequence>
<dbReference type="RefSeq" id="WP_064726393.1">
    <property type="nucleotide sequence ID" value="NZ_BMRX01000003.1"/>
</dbReference>
<evidence type="ECO:0000313" key="1">
    <source>
        <dbReference type="EMBL" id="ANJ06013.1"/>
    </source>
</evidence>
<dbReference type="Pfam" id="PF00501">
    <property type="entry name" value="AMP-binding"/>
    <property type="match status" value="1"/>
</dbReference>
<dbReference type="NCBIfam" id="TIGR01733">
    <property type="entry name" value="AA-adenyl-dom"/>
    <property type="match status" value="1"/>
</dbReference>
<dbReference type="GO" id="GO:0005737">
    <property type="term" value="C:cytoplasm"/>
    <property type="evidence" value="ECO:0007669"/>
    <property type="project" value="TreeGrafter"/>
</dbReference>
<dbReference type="KEGG" id="spav:Spa2297_02855"/>
<dbReference type="CDD" id="cd05930">
    <property type="entry name" value="A_NRPS"/>
    <property type="match status" value="1"/>
</dbReference>
<dbReference type="PANTHER" id="PTHR45527">
    <property type="entry name" value="NONRIBOSOMAL PEPTIDE SYNTHETASE"/>
    <property type="match status" value="1"/>
</dbReference>
<dbReference type="Gene3D" id="3.30.300.30">
    <property type="match status" value="1"/>
</dbReference>
<dbReference type="InterPro" id="IPR042099">
    <property type="entry name" value="ANL_N_sf"/>
</dbReference>
<dbReference type="InterPro" id="IPR045851">
    <property type="entry name" value="AMP-bd_C_sf"/>
</dbReference>
<dbReference type="Proteomes" id="UP000078468">
    <property type="component" value="Chromosome"/>
</dbReference>
<gene>
    <name evidence="1" type="ORF">Spa2297_02855</name>
</gene>
<accession>A0A191UTI7</accession>
<evidence type="ECO:0000313" key="2">
    <source>
        <dbReference type="Proteomes" id="UP000078468"/>
    </source>
</evidence>
<dbReference type="Gene3D" id="3.40.50.12780">
    <property type="entry name" value="N-terminal domain of ligase-like"/>
    <property type="match status" value="1"/>
</dbReference>
<dbReference type="SUPFAM" id="SSF56801">
    <property type="entry name" value="Acetyl-CoA synthetase-like"/>
    <property type="match status" value="1"/>
</dbReference>
<dbReference type="InterPro" id="IPR020845">
    <property type="entry name" value="AMP-binding_CS"/>
</dbReference>
<reference evidence="1 2" key="1">
    <citation type="submission" date="2016-05" db="EMBL/GenBank/DDBJ databases">
        <title>Non-Contiguous Finished Genome Sequence of Streptomyces parvulus 2297 Integrated Site-Specifically with Actinophage R4.</title>
        <authorList>
            <person name="Nishizawa T."/>
            <person name="Miura T."/>
            <person name="Harada C."/>
            <person name="Guo Y."/>
            <person name="Narisawa K."/>
            <person name="Ohta H."/>
            <person name="Takahashi H."/>
            <person name="Shirai M."/>
        </authorList>
    </citation>
    <scope>NUCLEOTIDE SEQUENCE [LARGE SCALE GENOMIC DNA]</scope>
    <source>
        <strain evidence="1 2">2297</strain>
    </source>
</reference>
<dbReference type="GO" id="GO:0043041">
    <property type="term" value="P:amino acid activation for nonribosomal peptide biosynthetic process"/>
    <property type="evidence" value="ECO:0007669"/>
    <property type="project" value="TreeGrafter"/>
</dbReference>
<dbReference type="AlphaFoldDB" id="A0A191UTI7"/>
<dbReference type="GeneID" id="91303807"/>
<organism evidence="1 2">
    <name type="scientific">Streptomyces parvulus</name>
    <dbReference type="NCBI Taxonomy" id="146923"/>
    <lineage>
        <taxon>Bacteria</taxon>
        <taxon>Bacillati</taxon>
        <taxon>Actinomycetota</taxon>
        <taxon>Actinomycetes</taxon>
        <taxon>Kitasatosporales</taxon>
        <taxon>Streptomycetaceae</taxon>
        <taxon>Streptomyces</taxon>
    </lineage>
</organism>